<name>A0A518AKY4_9BACT</name>
<keyword evidence="2 4" id="KW-0808">Transferase</keyword>
<dbReference type="SUPFAM" id="SSF53756">
    <property type="entry name" value="UDP-Glycosyltransferase/glycogen phosphorylase"/>
    <property type="match status" value="1"/>
</dbReference>
<evidence type="ECO:0000259" key="3">
    <source>
        <dbReference type="Pfam" id="PF13439"/>
    </source>
</evidence>
<keyword evidence="1 4" id="KW-0328">Glycosyltransferase</keyword>
<dbReference type="KEGG" id="amuc:Pan181_15330"/>
<dbReference type="AlphaFoldDB" id="A0A518AKY4"/>
<dbReference type="EC" id="2.4.-.-" evidence="4"/>
<sequence>MKVLWPHNFSRKVQSSGVFMFILAEAMREVGVDVHLHYTGSLRQAWRLPFVAQQIREMSSDFDLVHAQFGSACALVSSAAKCSRLVSLRGTDLLGSDTGSLFNRLHGRVVRQMTHRALPSYEMVIVMSERMRTELSDYHGRCENVHVVPDGINLTRFQPLSRLEARERLGLGHDAKPWVLFASMKACNPLKRPELAQAAFDIAAEQRPEIVLKTLSGKTHDEVALWMAATDVLLLTSTREGWPNVVKEALACNTPFVATDVSDLALIARQEPSCTVTTADPAELAEGILRALDGPVPTTLRRHVEPMSTGTIASQLHGLYQELLNPQAIASHSHAA</sequence>
<dbReference type="EMBL" id="CP036278">
    <property type="protein sequence ID" value="QDU55344.1"/>
    <property type="molecule type" value="Genomic_DNA"/>
</dbReference>
<reference evidence="4 5" key="1">
    <citation type="submission" date="2019-02" db="EMBL/GenBank/DDBJ databases">
        <title>Deep-cultivation of Planctomycetes and their phenomic and genomic characterization uncovers novel biology.</title>
        <authorList>
            <person name="Wiegand S."/>
            <person name="Jogler M."/>
            <person name="Boedeker C."/>
            <person name="Pinto D."/>
            <person name="Vollmers J."/>
            <person name="Rivas-Marin E."/>
            <person name="Kohn T."/>
            <person name="Peeters S.H."/>
            <person name="Heuer A."/>
            <person name="Rast P."/>
            <person name="Oberbeckmann S."/>
            <person name="Bunk B."/>
            <person name="Jeske O."/>
            <person name="Meyerdierks A."/>
            <person name="Storesund J.E."/>
            <person name="Kallscheuer N."/>
            <person name="Luecker S."/>
            <person name="Lage O.M."/>
            <person name="Pohl T."/>
            <person name="Merkel B.J."/>
            <person name="Hornburger P."/>
            <person name="Mueller R.-W."/>
            <person name="Bruemmer F."/>
            <person name="Labrenz M."/>
            <person name="Spormann A.M."/>
            <person name="Op den Camp H."/>
            <person name="Overmann J."/>
            <person name="Amann R."/>
            <person name="Jetten M.S.M."/>
            <person name="Mascher T."/>
            <person name="Medema M.H."/>
            <person name="Devos D.P."/>
            <person name="Kaster A.-K."/>
            <person name="Ovreas L."/>
            <person name="Rohde M."/>
            <person name="Galperin M.Y."/>
            <person name="Jogler C."/>
        </authorList>
    </citation>
    <scope>NUCLEOTIDE SEQUENCE [LARGE SCALE GENOMIC DNA]</scope>
    <source>
        <strain evidence="4 5">Pan181</strain>
    </source>
</reference>
<evidence type="ECO:0000313" key="5">
    <source>
        <dbReference type="Proteomes" id="UP000315750"/>
    </source>
</evidence>
<protein>
    <submittedName>
        <fullName evidence="4">Teichuronic acid biosynthesis glycosyltransferase TuaC</fullName>
        <ecNumber evidence="4">2.4.-.-</ecNumber>
    </submittedName>
</protein>
<dbReference type="Proteomes" id="UP000315750">
    <property type="component" value="Chromosome"/>
</dbReference>
<dbReference type="Gene3D" id="3.40.50.2000">
    <property type="entry name" value="Glycogen Phosphorylase B"/>
    <property type="match status" value="2"/>
</dbReference>
<dbReference type="Pfam" id="PF13439">
    <property type="entry name" value="Glyco_transf_4"/>
    <property type="match status" value="1"/>
</dbReference>
<proteinExistence type="predicted"/>
<organism evidence="4 5">
    <name type="scientific">Aeoliella mucimassa</name>
    <dbReference type="NCBI Taxonomy" id="2527972"/>
    <lineage>
        <taxon>Bacteria</taxon>
        <taxon>Pseudomonadati</taxon>
        <taxon>Planctomycetota</taxon>
        <taxon>Planctomycetia</taxon>
        <taxon>Pirellulales</taxon>
        <taxon>Lacipirellulaceae</taxon>
        <taxon>Aeoliella</taxon>
    </lineage>
</organism>
<dbReference type="InterPro" id="IPR028098">
    <property type="entry name" value="Glyco_trans_4-like_N"/>
</dbReference>
<dbReference type="PANTHER" id="PTHR12526">
    <property type="entry name" value="GLYCOSYLTRANSFERASE"/>
    <property type="match status" value="1"/>
</dbReference>
<dbReference type="Pfam" id="PF13692">
    <property type="entry name" value="Glyco_trans_1_4"/>
    <property type="match status" value="1"/>
</dbReference>
<dbReference type="GO" id="GO:0016757">
    <property type="term" value="F:glycosyltransferase activity"/>
    <property type="evidence" value="ECO:0007669"/>
    <property type="project" value="UniProtKB-KW"/>
</dbReference>
<keyword evidence="5" id="KW-1185">Reference proteome</keyword>
<evidence type="ECO:0000313" key="4">
    <source>
        <dbReference type="EMBL" id="QDU55344.1"/>
    </source>
</evidence>
<dbReference type="PANTHER" id="PTHR12526:SF510">
    <property type="entry name" value="D-INOSITOL 3-PHOSPHATE GLYCOSYLTRANSFERASE"/>
    <property type="match status" value="1"/>
</dbReference>
<feature type="domain" description="Glycosyltransferase subfamily 4-like N-terminal" evidence="3">
    <location>
        <begin position="28"/>
        <end position="156"/>
    </location>
</feature>
<dbReference type="RefSeq" id="WP_197529007.1">
    <property type="nucleotide sequence ID" value="NZ_CP036278.1"/>
</dbReference>
<gene>
    <name evidence="4" type="primary">tuaC</name>
    <name evidence="4" type="ORF">Pan181_15330</name>
</gene>
<accession>A0A518AKY4</accession>
<evidence type="ECO:0000256" key="2">
    <source>
        <dbReference type="ARBA" id="ARBA00022679"/>
    </source>
</evidence>
<evidence type="ECO:0000256" key="1">
    <source>
        <dbReference type="ARBA" id="ARBA00022676"/>
    </source>
</evidence>